<dbReference type="InterPro" id="IPR023393">
    <property type="entry name" value="START-like_dom_sf"/>
</dbReference>
<dbReference type="GO" id="GO:0006952">
    <property type="term" value="P:defense response"/>
    <property type="evidence" value="ECO:0007669"/>
    <property type="project" value="InterPro"/>
</dbReference>
<gene>
    <name evidence="3" type="ORF">CDL15_Pgr011016</name>
    <name evidence="4" type="ORF">CRG98_043373</name>
</gene>
<dbReference type="EMBL" id="MTKT01001090">
    <property type="protein sequence ID" value="OWM86192.1"/>
    <property type="molecule type" value="Genomic_DNA"/>
</dbReference>
<proteinExistence type="inferred from homology"/>
<dbReference type="Proteomes" id="UP000197138">
    <property type="component" value="Unassembled WGS sequence"/>
</dbReference>
<dbReference type="OrthoDB" id="1072116at2759"/>
<dbReference type="AlphaFoldDB" id="A0A218XPJ6"/>
<organism evidence="3 5">
    <name type="scientific">Punica granatum</name>
    <name type="common">Pomegranate</name>
    <dbReference type="NCBI Taxonomy" id="22663"/>
    <lineage>
        <taxon>Eukaryota</taxon>
        <taxon>Viridiplantae</taxon>
        <taxon>Streptophyta</taxon>
        <taxon>Embryophyta</taxon>
        <taxon>Tracheophyta</taxon>
        <taxon>Spermatophyta</taxon>
        <taxon>Magnoliopsida</taxon>
        <taxon>eudicotyledons</taxon>
        <taxon>Gunneridae</taxon>
        <taxon>Pentapetalae</taxon>
        <taxon>rosids</taxon>
        <taxon>malvids</taxon>
        <taxon>Myrtales</taxon>
        <taxon>Lythraceae</taxon>
        <taxon>Punica</taxon>
    </lineage>
</organism>
<dbReference type="PANTHER" id="PTHR31338:SF20">
    <property type="entry name" value="BET V I_MAJOR LATEX PROTEIN DOMAIN-CONTAINING PROTEIN"/>
    <property type="match status" value="1"/>
</dbReference>
<comment type="caution">
    <text evidence="3">The sequence shown here is derived from an EMBL/GenBank/DDBJ whole genome shotgun (WGS) entry which is preliminary data.</text>
</comment>
<dbReference type="InterPro" id="IPR052006">
    <property type="entry name" value="MLP-like"/>
</dbReference>
<dbReference type="InterPro" id="IPR000916">
    <property type="entry name" value="Bet_v_I/MLP"/>
</dbReference>
<reference evidence="3" key="2">
    <citation type="submission" date="2017-06" db="EMBL/GenBank/DDBJ databases">
        <title>The pomegranate genome and the genomics of punicalagin biosynthesis.</title>
        <authorList>
            <person name="Xu C."/>
        </authorList>
    </citation>
    <scope>NUCLEOTIDE SEQUENCE [LARGE SCALE GENOMIC DNA]</scope>
    <source>
        <tissue evidence="3">Fresh leaf</tissue>
    </source>
</reference>
<name>A0A218XPJ6_PUNGR</name>
<evidence type="ECO:0000259" key="2">
    <source>
        <dbReference type="SMART" id="SM01037"/>
    </source>
</evidence>
<dbReference type="SUPFAM" id="SSF55961">
    <property type="entry name" value="Bet v1-like"/>
    <property type="match status" value="1"/>
</dbReference>
<keyword evidence="6" id="KW-1185">Reference proteome</keyword>
<protein>
    <recommendedName>
        <fullName evidence="2">Bet v I/Major latex protein domain-containing protein</fullName>
    </recommendedName>
</protein>
<accession>A0A218XPJ6</accession>
<evidence type="ECO:0000313" key="4">
    <source>
        <dbReference type="EMBL" id="PKI36221.1"/>
    </source>
</evidence>
<dbReference type="PANTHER" id="PTHR31338">
    <property type="entry name" value="POLYKETIDE CYCLASE/DEHYDRASE AND LIPID TRANSPORT SUPERFAMILY PROTEIN"/>
    <property type="match status" value="1"/>
</dbReference>
<dbReference type="Proteomes" id="UP000233551">
    <property type="component" value="Unassembled WGS sequence"/>
</dbReference>
<evidence type="ECO:0000313" key="6">
    <source>
        <dbReference type="Proteomes" id="UP000233551"/>
    </source>
</evidence>
<evidence type="ECO:0000313" key="3">
    <source>
        <dbReference type="EMBL" id="OWM86192.1"/>
    </source>
</evidence>
<sequence>MASLEALRGRLQKDIDLKSSATGFYQLFRKESHKVPTATSRNIQAVALHEGDWHTHGAIKIWNYTIDGKPEVFKEKVEFDDANMTFYLHGLEGDLFKDLKVYRPIWKIVPKNKGSVAKIALEYERMNEDAPIPNNYMDFMVSLTEDVDAHVSAARA</sequence>
<reference evidence="4 6" key="3">
    <citation type="submission" date="2017-11" db="EMBL/GenBank/DDBJ databases">
        <title>De-novo sequencing of pomegranate (Punica granatum L.) genome.</title>
        <authorList>
            <person name="Akparov Z."/>
            <person name="Amiraslanov A."/>
            <person name="Hajiyeva S."/>
            <person name="Abbasov M."/>
            <person name="Kaur K."/>
            <person name="Hamwieh A."/>
            <person name="Solovyev V."/>
            <person name="Salamov A."/>
            <person name="Braich B."/>
            <person name="Kosarev P."/>
            <person name="Mahmoud A."/>
            <person name="Hajiyev E."/>
            <person name="Babayeva S."/>
            <person name="Izzatullayeva V."/>
            <person name="Mammadov A."/>
            <person name="Mammadov A."/>
            <person name="Sharifova S."/>
            <person name="Ojaghi J."/>
            <person name="Eynullazada K."/>
            <person name="Bayramov B."/>
            <person name="Abdulazimova A."/>
            <person name="Shahmuradov I."/>
        </authorList>
    </citation>
    <scope>NUCLEOTIDE SEQUENCE [LARGE SCALE GENOMIC DNA]</scope>
    <source>
        <strain evidence="4">AG2017</strain>
        <strain evidence="6">cv. AG2017</strain>
        <tissue evidence="4">Leaf</tissue>
    </source>
</reference>
<evidence type="ECO:0000256" key="1">
    <source>
        <dbReference type="ARBA" id="ARBA00038242"/>
    </source>
</evidence>
<reference evidence="5" key="1">
    <citation type="journal article" date="2017" name="Plant J.">
        <title>The pomegranate (Punica granatum L.) genome and the genomics of punicalagin biosynthesis.</title>
        <authorList>
            <person name="Qin G."/>
            <person name="Xu C."/>
            <person name="Ming R."/>
            <person name="Tang H."/>
            <person name="Guyot R."/>
            <person name="Kramer E.M."/>
            <person name="Hu Y."/>
            <person name="Yi X."/>
            <person name="Qi Y."/>
            <person name="Xu X."/>
            <person name="Gao Z."/>
            <person name="Pan H."/>
            <person name="Jian J."/>
            <person name="Tian Y."/>
            <person name="Yue Z."/>
            <person name="Xu Y."/>
        </authorList>
    </citation>
    <scope>NUCLEOTIDE SEQUENCE [LARGE SCALE GENOMIC DNA]</scope>
    <source>
        <strain evidence="5">cv. Dabenzi</strain>
    </source>
</reference>
<feature type="domain" description="Bet v I/Major latex protein" evidence="2">
    <location>
        <begin position="6"/>
        <end position="154"/>
    </location>
</feature>
<evidence type="ECO:0000313" key="5">
    <source>
        <dbReference type="Proteomes" id="UP000197138"/>
    </source>
</evidence>
<dbReference type="Gene3D" id="3.30.530.20">
    <property type="match status" value="1"/>
</dbReference>
<dbReference type="CDD" id="cd07816">
    <property type="entry name" value="Bet_v1-like"/>
    <property type="match status" value="1"/>
</dbReference>
<dbReference type="EMBL" id="PGOL01004950">
    <property type="protein sequence ID" value="PKI36221.1"/>
    <property type="molecule type" value="Genomic_DNA"/>
</dbReference>
<comment type="similarity">
    <text evidence="1">Belongs to the MLP family.</text>
</comment>
<dbReference type="SMART" id="SM01037">
    <property type="entry name" value="Bet_v_1"/>
    <property type="match status" value="1"/>
</dbReference>
<dbReference type="GeneID" id="116210876"/>
<dbReference type="Pfam" id="PF00407">
    <property type="entry name" value="Bet_v_1"/>
    <property type="match status" value="1"/>
</dbReference>